<reference evidence="3 4" key="1">
    <citation type="submission" date="2023-01" db="EMBL/GenBank/DDBJ databases">
        <title>Minimal conservation of predation-associated metabolite biosynthetic gene clusters underscores biosynthetic potential of Myxococcota including descriptions for ten novel species: Archangium lansinium sp. nov., Myxococcus landrumus sp. nov., Nannocystis bai.</title>
        <authorList>
            <person name="Ahearne A."/>
            <person name="Stevens C."/>
            <person name="Dowd S."/>
        </authorList>
    </citation>
    <scope>NUCLEOTIDE SEQUENCE [LARGE SCALE GENOMIC DNA]</scope>
    <source>
        <strain evidence="3 4">WIWO2</strain>
    </source>
</reference>
<accession>A0ABT5BTD9</accession>
<protein>
    <submittedName>
        <fullName evidence="3">WYL domain-containing protein</fullName>
    </submittedName>
</protein>
<evidence type="ECO:0000259" key="2">
    <source>
        <dbReference type="Pfam" id="PF13280"/>
    </source>
</evidence>
<sequence>MRTDSVRKERGGTWSRPPRACRRWYLLAYDLDRGALRTFRVDRTQGRPKAADGLPDDAGGR</sequence>
<organism evidence="3 4">
    <name type="scientific">Sorangium atrum</name>
    <dbReference type="NCBI Taxonomy" id="2995308"/>
    <lineage>
        <taxon>Bacteria</taxon>
        <taxon>Pseudomonadati</taxon>
        <taxon>Myxococcota</taxon>
        <taxon>Polyangia</taxon>
        <taxon>Polyangiales</taxon>
        <taxon>Polyangiaceae</taxon>
        <taxon>Sorangium</taxon>
    </lineage>
</organism>
<feature type="domain" description="WYL" evidence="2">
    <location>
        <begin position="22"/>
        <end position="43"/>
    </location>
</feature>
<name>A0ABT5BTD9_9BACT</name>
<feature type="region of interest" description="Disordered" evidence="1">
    <location>
        <begin position="42"/>
        <end position="61"/>
    </location>
</feature>
<comment type="caution">
    <text evidence="3">The sequence shown here is derived from an EMBL/GenBank/DDBJ whole genome shotgun (WGS) entry which is preliminary data.</text>
</comment>
<keyword evidence="4" id="KW-1185">Reference proteome</keyword>
<dbReference type="InterPro" id="IPR026881">
    <property type="entry name" value="WYL_dom"/>
</dbReference>
<evidence type="ECO:0000256" key="1">
    <source>
        <dbReference type="SAM" id="MobiDB-lite"/>
    </source>
</evidence>
<proteinExistence type="predicted"/>
<evidence type="ECO:0000313" key="4">
    <source>
        <dbReference type="Proteomes" id="UP001217485"/>
    </source>
</evidence>
<gene>
    <name evidence="3" type="ORF">POL72_06400</name>
</gene>
<dbReference type="EMBL" id="JAQNDK010000001">
    <property type="protein sequence ID" value="MDC0677367.1"/>
    <property type="molecule type" value="Genomic_DNA"/>
</dbReference>
<dbReference type="Pfam" id="PF13280">
    <property type="entry name" value="WYL"/>
    <property type="match status" value="1"/>
</dbReference>
<dbReference type="RefSeq" id="WP_272094131.1">
    <property type="nucleotide sequence ID" value="NZ_JAQNDK010000001.1"/>
</dbReference>
<dbReference type="Proteomes" id="UP001217485">
    <property type="component" value="Unassembled WGS sequence"/>
</dbReference>
<evidence type="ECO:0000313" key="3">
    <source>
        <dbReference type="EMBL" id="MDC0677367.1"/>
    </source>
</evidence>